<dbReference type="PROSITE" id="PS50404">
    <property type="entry name" value="GST_NTER"/>
    <property type="match status" value="1"/>
</dbReference>
<dbReference type="OrthoDB" id="9795329at2"/>
<dbReference type="PANTHER" id="PTHR44051">
    <property type="entry name" value="GLUTATHIONE S-TRANSFERASE-RELATED"/>
    <property type="match status" value="1"/>
</dbReference>
<dbReference type="STRING" id="937218.SAMN06297251_11096"/>
<dbReference type="SUPFAM" id="SSF52833">
    <property type="entry name" value="Thioredoxin-like"/>
    <property type="match status" value="1"/>
</dbReference>
<gene>
    <name evidence="3" type="ORF">SAMN06297251_11096</name>
</gene>
<evidence type="ECO:0000259" key="1">
    <source>
        <dbReference type="PROSITE" id="PS50404"/>
    </source>
</evidence>
<accession>A0A1W2CK48</accession>
<dbReference type="AlphaFoldDB" id="A0A1W2CK48"/>
<dbReference type="SUPFAM" id="SSF47616">
    <property type="entry name" value="GST C-terminal domain-like"/>
    <property type="match status" value="1"/>
</dbReference>
<proteinExistence type="predicted"/>
<protein>
    <submittedName>
        <fullName evidence="3">Glutathione S-transferase</fullName>
    </submittedName>
</protein>
<dbReference type="RefSeq" id="WP_084410375.1">
    <property type="nucleotide sequence ID" value="NZ_FWXR01000010.1"/>
</dbReference>
<keyword evidence="4" id="KW-1185">Reference proteome</keyword>
<feature type="domain" description="GST N-terminal" evidence="1">
    <location>
        <begin position="1"/>
        <end position="78"/>
    </location>
</feature>
<evidence type="ECO:0000259" key="2">
    <source>
        <dbReference type="PROSITE" id="PS50405"/>
    </source>
</evidence>
<keyword evidence="3" id="KW-0808">Transferase</keyword>
<evidence type="ECO:0000313" key="3">
    <source>
        <dbReference type="EMBL" id="SMC84998.1"/>
    </source>
</evidence>
<dbReference type="Gene3D" id="1.20.1050.10">
    <property type="match status" value="1"/>
</dbReference>
<dbReference type="InterPro" id="IPR040079">
    <property type="entry name" value="Glutathione_S-Trfase"/>
</dbReference>
<dbReference type="Gene3D" id="3.40.30.10">
    <property type="entry name" value="Glutaredoxin"/>
    <property type="match status" value="1"/>
</dbReference>
<dbReference type="Pfam" id="PF13417">
    <property type="entry name" value="GST_N_3"/>
    <property type="match status" value="1"/>
</dbReference>
<dbReference type="PROSITE" id="PS50405">
    <property type="entry name" value="GST_CTER"/>
    <property type="match status" value="1"/>
</dbReference>
<dbReference type="Proteomes" id="UP000192656">
    <property type="component" value="Unassembled WGS sequence"/>
</dbReference>
<dbReference type="PANTHER" id="PTHR44051:SF21">
    <property type="entry name" value="GLUTATHIONE S-TRANSFERASE FAMILY PROTEIN"/>
    <property type="match status" value="1"/>
</dbReference>
<dbReference type="GO" id="GO:0016740">
    <property type="term" value="F:transferase activity"/>
    <property type="evidence" value="ECO:0007669"/>
    <property type="project" value="UniProtKB-KW"/>
</dbReference>
<dbReference type="SFLD" id="SFLDS00019">
    <property type="entry name" value="Glutathione_Transferase_(cytos"/>
    <property type="match status" value="1"/>
</dbReference>
<feature type="domain" description="GST C-terminal" evidence="2">
    <location>
        <begin position="87"/>
        <end position="208"/>
    </location>
</feature>
<dbReference type="InterPro" id="IPR036249">
    <property type="entry name" value="Thioredoxin-like_sf"/>
</dbReference>
<sequence length="208" mass="22891">MILIGQFDSPFVRRVGIAMTLYEMAFEHRPWSVFGDGEQIAAYNPLRRVPTLVLGDGTALIESATILLHLDEEVGPERALIAERGETRRDHLRLSALAMGLCDKLVALIYERALHETVSEVWTQRCEAQVADVLAVLEAERSKVEAAYLFGETPGHADIALACAFRFLTDAHPAIRARDEWPALAAHMAACETVPAFSAISQPFIPPA</sequence>
<dbReference type="InterPro" id="IPR010987">
    <property type="entry name" value="Glutathione-S-Trfase_C-like"/>
</dbReference>
<dbReference type="EMBL" id="FWXR01000010">
    <property type="protein sequence ID" value="SMC84998.1"/>
    <property type="molecule type" value="Genomic_DNA"/>
</dbReference>
<reference evidence="3 4" key="1">
    <citation type="submission" date="2017-04" db="EMBL/GenBank/DDBJ databases">
        <authorList>
            <person name="Afonso C.L."/>
            <person name="Miller P.J."/>
            <person name="Scott M.A."/>
            <person name="Spackman E."/>
            <person name="Goraichik I."/>
            <person name="Dimitrov K.M."/>
            <person name="Suarez D.L."/>
            <person name="Swayne D.E."/>
        </authorList>
    </citation>
    <scope>NUCLEOTIDE SEQUENCE [LARGE SCALE GENOMIC DNA]</scope>
    <source>
        <strain evidence="3 4">CGMCC 1.10972</strain>
    </source>
</reference>
<evidence type="ECO:0000313" key="4">
    <source>
        <dbReference type="Proteomes" id="UP000192656"/>
    </source>
</evidence>
<dbReference type="Pfam" id="PF13410">
    <property type="entry name" value="GST_C_2"/>
    <property type="match status" value="1"/>
</dbReference>
<dbReference type="InterPro" id="IPR036282">
    <property type="entry name" value="Glutathione-S-Trfase_C_sf"/>
</dbReference>
<dbReference type="InterPro" id="IPR004045">
    <property type="entry name" value="Glutathione_S-Trfase_N"/>
</dbReference>
<name>A0A1W2CK48_9HYPH</name>
<organism evidence="3 4">
    <name type="scientific">Fulvimarina manganoxydans</name>
    <dbReference type="NCBI Taxonomy" id="937218"/>
    <lineage>
        <taxon>Bacteria</taxon>
        <taxon>Pseudomonadati</taxon>
        <taxon>Pseudomonadota</taxon>
        <taxon>Alphaproteobacteria</taxon>
        <taxon>Hyphomicrobiales</taxon>
        <taxon>Aurantimonadaceae</taxon>
        <taxon>Fulvimarina</taxon>
    </lineage>
</organism>